<name>A0ABP0NA74_9DINO</name>
<evidence type="ECO:0000256" key="2">
    <source>
        <dbReference type="SAM" id="MobiDB-lite"/>
    </source>
</evidence>
<feature type="domain" description="Opioid growth factor receptor (OGFr) conserved" evidence="3">
    <location>
        <begin position="108"/>
        <end position="184"/>
    </location>
</feature>
<protein>
    <recommendedName>
        <fullName evidence="3">Opioid growth factor receptor (OGFr) conserved domain-containing protein</fullName>
    </recommendedName>
</protein>
<evidence type="ECO:0000256" key="1">
    <source>
        <dbReference type="ARBA" id="ARBA00010365"/>
    </source>
</evidence>
<dbReference type="Proteomes" id="UP001642484">
    <property type="component" value="Unassembled WGS sequence"/>
</dbReference>
<dbReference type="PANTHER" id="PTHR14015:SF2">
    <property type="entry name" value="OPIOID GROWTH FACTOR RECEPTOR (OGFR) CONSERVED DOMAIN-CONTAINING PROTEIN"/>
    <property type="match status" value="1"/>
</dbReference>
<evidence type="ECO:0000313" key="4">
    <source>
        <dbReference type="EMBL" id="CAK9060616.1"/>
    </source>
</evidence>
<dbReference type="Pfam" id="PF04664">
    <property type="entry name" value="OGFr_N"/>
    <property type="match status" value="1"/>
</dbReference>
<keyword evidence="5" id="KW-1185">Reference proteome</keyword>
<dbReference type="EMBL" id="CAXAMN010021538">
    <property type="protein sequence ID" value="CAK9060616.1"/>
    <property type="molecule type" value="Genomic_DNA"/>
</dbReference>
<feature type="region of interest" description="Disordered" evidence="2">
    <location>
        <begin position="1"/>
        <end position="68"/>
    </location>
</feature>
<dbReference type="InterPro" id="IPR006757">
    <property type="entry name" value="OGF_rcpt"/>
</dbReference>
<feature type="compositionally biased region" description="Polar residues" evidence="2">
    <location>
        <begin position="1"/>
        <end position="13"/>
    </location>
</feature>
<comment type="similarity">
    <text evidence="1">Belongs to the opioid growth factor receptor family.</text>
</comment>
<gene>
    <name evidence="4" type="ORF">CCMP2556_LOCUS29820</name>
</gene>
<sequence>MRRSSPGSCQSPEKTPHGFEMPSMKATKSVRSVSSRRSGQSRRLPSRSCGDLSQVAMTPRRTKSAKNFRRGRKRVMVAAMNAKKPSPNTAAERPPPEALLAFLRGVGSGPENFDLEQILRWDFDRWENQHNYIQWLFPTDEESEYHPEAPVLTPEVQEEMLVDPQVEDNLVRCLEKFLSFLGLDCSFDEDIPVITDISGNSVHSRAAAPEEERKLPVKVFKNLETFRSRRVDCWVVNCPEGNHNWFRISRVLVSLRLLGLIDEAEAFYLCLESLWAAGDLPGFAVHSMRIWRESAGLEKRPLPKRQKRPRGPCACVIS</sequence>
<comment type="caution">
    <text evidence="4">The sequence shown here is derived from an EMBL/GenBank/DDBJ whole genome shotgun (WGS) entry which is preliminary data.</text>
</comment>
<proteinExistence type="inferred from homology"/>
<feature type="compositionally biased region" description="Low complexity" evidence="2">
    <location>
        <begin position="29"/>
        <end position="48"/>
    </location>
</feature>
<evidence type="ECO:0000259" key="3">
    <source>
        <dbReference type="Pfam" id="PF04664"/>
    </source>
</evidence>
<evidence type="ECO:0000313" key="5">
    <source>
        <dbReference type="Proteomes" id="UP001642484"/>
    </source>
</evidence>
<dbReference type="PANTHER" id="PTHR14015">
    <property type="entry name" value="OPIOID GROWTH FACTOR RECEPTOR OGFR ZETA-TYPE OPIOID RECEPTOR"/>
    <property type="match status" value="1"/>
</dbReference>
<dbReference type="InterPro" id="IPR039574">
    <property type="entry name" value="OGFr"/>
</dbReference>
<reference evidence="4 5" key="1">
    <citation type="submission" date="2024-02" db="EMBL/GenBank/DDBJ databases">
        <authorList>
            <person name="Chen Y."/>
            <person name="Shah S."/>
            <person name="Dougan E. K."/>
            <person name="Thang M."/>
            <person name="Chan C."/>
        </authorList>
    </citation>
    <scope>NUCLEOTIDE SEQUENCE [LARGE SCALE GENOMIC DNA]</scope>
</reference>
<accession>A0ABP0NA74</accession>
<organism evidence="4 5">
    <name type="scientific">Durusdinium trenchii</name>
    <dbReference type="NCBI Taxonomy" id="1381693"/>
    <lineage>
        <taxon>Eukaryota</taxon>
        <taxon>Sar</taxon>
        <taxon>Alveolata</taxon>
        <taxon>Dinophyceae</taxon>
        <taxon>Suessiales</taxon>
        <taxon>Symbiodiniaceae</taxon>
        <taxon>Durusdinium</taxon>
    </lineage>
</organism>